<protein>
    <submittedName>
        <fullName evidence="1">Uncharacterized protein</fullName>
    </submittedName>
</protein>
<proteinExistence type="predicted"/>
<dbReference type="Proteomes" id="UP001164250">
    <property type="component" value="Chromosome 3"/>
</dbReference>
<reference evidence="2" key="1">
    <citation type="journal article" date="2023" name="G3 (Bethesda)">
        <title>Genome assembly and association tests identify interacting loci associated with vigor, precocity, and sex in interspecific pistachio rootstocks.</title>
        <authorList>
            <person name="Palmer W."/>
            <person name="Jacygrad E."/>
            <person name="Sagayaradj S."/>
            <person name="Cavanaugh K."/>
            <person name="Han R."/>
            <person name="Bertier L."/>
            <person name="Beede B."/>
            <person name="Kafkas S."/>
            <person name="Golino D."/>
            <person name="Preece J."/>
            <person name="Michelmore R."/>
        </authorList>
    </citation>
    <scope>NUCLEOTIDE SEQUENCE [LARGE SCALE GENOMIC DNA]</scope>
</reference>
<gene>
    <name evidence="1" type="ORF">Patl1_04645</name>
</gene>
<dbReference type="EMBL" id="CM047899">
    <property type="protein sequence ID" value="KAJ0103347.1"/>
    <property type="molecule type" value="Genomic_DNA"/>
</dbReference>
<comment type="caution">
    <text evidence="1">The sequence shown here is derived from an EMBL/GenBank/DDBJ whole genome shotgun (WGS) entry which is preliminary data.</text>
</comment>
<organism evidence="1 2">
    <name type="scientific">Pistacia atlantica</name>
    <dbReference type="NCBI Taxonomy" id="434234"/>
    <lineage>
        <taxon>Eukaryota</taxon>
        <taxon>Viridiplantae</taxon>
        <taxon>Streptophyta</taxon>
        <taxon>Embryophyta</taxon>
        <taxon>Tracheophyta</taxon>
        <taxon>Spermatophyta</taxon>
        <taxon>Magnoliopsida</taxon>
        <taxon>eudicotyledons</taxon>
        <taxon>Gunneridae</taxon>
        <taxon>Pentapetalae</taxon>
        <taxon>rosids</taxon>
        <taxon>malvids</taxon>
        <taxon>Sapindales</taxon>
        <taxon>Anacardiaceae</taxon>
        <taxon>Pistacia</taxon>
    </lineage>
</organism>
<name>A0ACC1BWP1_9ROSI</name>
<sequence length="545" mass="61670">MGRTYYSSWAVEGMNAETSNVSLSELNSLPRLTHLLLHIHDKCLPKDFAFSSTLQSYEIEVNEGFSIAKKKFSKSRILKFKHTKATSFAAFKALYPTLEHFTLSSIVDCENIVPTIDPKGLNELKCLQLSYCGGLKCIVDASLQQVPATAFSNLVELFLDNLSGLREICHDGRPPKEFLEKLEIISVSLCGDMYTLFPPMLLQRFDKLKKAHVRFCNKLQEVFELEGLCHGGEENLVLLSSLEELTLAWLPELRCIWKGPTQYLRLKCLKKFEVGRCNSLTYLFSLSVAQSLVQLEEVIVWYCGRLEHFVSSEEEDNKGEDILLPKLRKKLRILMLSNSDLQLCNTVLGLTADGQHKFLLPNLKELELTYLAKLESLCLKVQSCPKITTRFSYAQNNQSVHAEAKATKTGKEDGSVEFPTEIDASKTGKEDGSAEFHSVADWSHFDFSDLLPPFPLMVISSTRLLNLNYKIRSYYNMDHIFKFKAETTAGGFVKVPKPTESKEERGLFQGKKNPTLFNSYVWICYAALCEEGYGSDISSQFHVSL</sequence>
<evidence type="ECO:0000313" key="2">
    <source>
        <dbReference type="Proteomes" id="UP001164250"/>
    </source>
</evidence>
<accession>A0ACC1BWP1</accession>
<evidence type="ECO:0000313" key="1">
    <source>
        <dbReference type="EMBL" id="KAJ0103347.1"/>
    </source>
</evidence>
<keyword evidence="2" id="KW-1185">Reference proteome</keyword>